<evidence type="ECO:0000313" key="4">
    <source>
        <dbReference type="Proteomes" id="UP001341840"/>
    </source>
</evidence>
<feature type="coiled-coil region" evidence="1">
    <location>
        <begin position="122"/>
        <end position="149"/>
    </location>
</feature>
<organism evidence="3 4">
    <name type="scientific">Stylosanthes scabra</name>
    <dbReference type="NCBI Taxonomy" id="79078"/>
    <lineage>
        <taxon>Eukaryota</taxon>
        <taxon>Viridiplantae</taxon>
        <taxon>Streptophyta</taxon>
        <taxon>Embryophyta</taxon>
        <taxon>Tracheophyta</taxon>
        <taxon>Spermatophyta</taxon>
        <taxon>Magnoliopsida</taxon>
        <taxon>eudicotyledons</taxon>
        <taxon>Gunneridae</taxon>
        <taxon>Pentapetalae</taxon>
        <taxon>rosids</taxon>
        <taxon>fabids</taxon>
        <taxon>Fabales</taxon>
        <taxon>Fabaceae</taxon>
        <taxon>Papilionoideae</taxon>
        <taxon>50 kb inversion clade</taxon>
        <taxon>dalbergioids sensu lato</taxon>
        <taxon>Dalbergieae</taxon>
        <taxon>Pterocarpus clade</taxon>
        <taxon>Stylosanthes</taxon>
    </lineage>
</organism>
<protein>
    <submittedName>
        <fullName evidence="3">Uncharacterized protein</fullName>
    </submittedName>
</protein>
<proteinExistence type="predicted"/>
<reference evidence="3 4" key="1">
    <citation type="journal article" date="2023" name="Plants (Basel)">
        <title>Bridging the Gap: Combining Genomics and Transcriptomics Approaches to Understand Stylosanthes scabra, an Orphan Legume from the Brazilian Caatinga.</title>
        <authorList>
            <person name="Ferreira-Neto J.R.C."/>
            <person name="da Silva M.D."/>
            <person name="Binneck E."/>
            <person name="de Melo N.F."/>
            <person name="da Silva R.H."/>
            <person name="de Melo A.L.T.M."/>
            <person name="Pandolfi V."/>
            <person name="Bustamante F.O."/>
            <person name="Brasileiro-Vidal A.C."/>
            <person name="Benko-Iseppon A.M."/>
        </authorList>
    </citation>
    <scope>NUCLEOTIDE SEQUENCE [LARGE SCALE GENOMIC DNA]</scope>
    <source>
        <tissue evidence="3">Leaves</tissue>
    </source>
</reference>
<keyword evidence="4" id="KW-1185">Reference proteome</keyword>
<dbReference type="Proteomes" id="UP001341840">
    <property type="component" value="Unassembled WGS sequence"/>
</dbReference>
<comment type="caution">
    <text evidence="3">The sequence shown here is derived from an EMBL/GenBank/DDBJ whole genome shotgun (WGS) entry which is preliminary data.</text>
</comment>
<dbReference type="EMBL" id="JASCZI010001655">
    <property type="protein sequence ID" value="MED6115306.1"/>
    <property type="molecule type" value="Genomic_DNA"/>
</dbReference>
<evidence type="ECO:0000256" key="2">
    <source>
        <dbReference type="SAM" id="MobiDB-lite"/>
    </source>
</evidence>
<feature type="region of interest" description="Disordered" evidence="2">
    <location>
        <begin position="1"/>
        <end position="20"/>
    </location>
</feature>
<gene>
    <name evidence="3" type="ORF">PIB30_089179</name>
</gene>
<sequence>MSALTLSRKPTIDAHSERQTSSSIVGALSVNPSTLPPSLLPPRRTLCRRATPRLPLSLSSSRNPSSSVSLFPSRDLVARVLEKQWLAPALARYYSVTSSLSNKSSYVCFPLMYVEKYYEKRMILLDNQLADLQKQLQNSKLDFENSRSSLMVGPYLMIEGCGGGVFTMLRMLQWDEDYVKGFDG</sequence>
<evidence type="ECO:0000256" key="1">
    <source>
        <dbReference type="SAM" id="Coils"/>
    </source>
</evidence>
<evidence type="ECO:0000313" key="3">
    <source>
        <dbReference type="EMBL" id="MED6115306.1"/>
    </source>
</evidence>
<keyword evidence="1" id="KW-0175">Coiled coil</keyword>
<accession>A0ABU6QTD3</accession>
<name>A0ABU6QTD3_9FABA</name>